<sequence>MGKDDESAKVVEDVEEGEISDSTSVEEVSEEDFVKLEKQQEVKVVSKSNGGWTMRDIYNYPGFRGYRSGLVNLAWAQAVQNKPLNQLLQMNDPDGKLKQSSSSPSVISSERSNAKEVDGVVIVDSGDEMDAEKEEGELEEGEIDLDSEPADGEHTAAAEEVRDGVLVCDDMDVDNSETGLKKRVRAIREALESVTVNEAEK</sequence>
<reference evidence="2 3" key="1">
    <citation type="submission" date="2019-09" db="EMBL/GenBank/DDBJ databases">
        <authorList>
            <person name="Ou C."/>
        </authorList>
    </citation>
    <scope>NUCLEOTIDE SEQUENCE [LARGE SCALE GENOMIC DNA]</scope>
    <source>
        <strain evidence="2">S2</strain>
        <tissue evidence="2">Leaf</tissue>
    </source>
</reference>
<organism evidence="2 3">
    <name type="scientific">Pyrus ussuriensis x Pyrus communis</name>
    <dbReference type="NCBI Taxonomy" id="2448454"/>
    <lineage>
        <taxon>Eukaryota</taxon>
        <taxon>Viridiplantae</taxon>
        <taxon>Streptophyta</taxon>
        <taxon>Embryophyta</taxon>
        <taxon>Tracheophyta</taxon>
        <taxon>Spermatophyta</taxon>
        <taxon>Magnoliopsida</taxon>
        <taxon>eudicotyledons</taxon>
        <taxon>Gunneridae</taxon>
        <taxon>Pentapetalae</taxon>
        <taxon>rosids</taxon>
        <taxon>fabids</taxon>
        <taxon>Rosales</taxon>
        <taxon>Rosaceae</taxon>
        <taxon>Amygdaloideae</taxon>
        <taxon>Maleae</taxon>
        <taxon>Pyrus</taxon>
    </lineage>
</organism>
<proteinExistence type="predicted"/>
<evidence type="ECO:0000313" key="3">
    <source>
        <dbReference type="Proteomes" id="UP000327157"/>
    </source>
</evidence>
<feature type="compositionally biased region" description="Basic and acidic residues" evidence="1">
    <location>
        <begin position="1"/>
        <end position="12"/>
    </location>
</feature>
<feature type="region of interest" description="Disordered" evidence="1">
    <location>
        <begin position="91"/>
        <end position="113"/>
    </location>
</feature>
<evidence type="ECO:0000256" key="1">
    <source>
        <dbReference type="SAM" id="MobiDB-lite"/>
    </source>
</evidence>
<feature type="region of interest" description="Disordered" evidence="1">
    <location>
        <begin position="1"/>
        <end position="32"/>
    </location>
</feature>
<feature type="compositionally biased region" description="Low complexity" evidence="1">
    <location>
        <begin position="100"/>
        <end position="111"/>
    </location>
</feature>
<feature type="compositionally biased region" description="Acidic residues" evidence="1">
    <location>
        <begin position="126"/>
        <end position="150"/>
    </location>
</feature>
<accession>A0A5N5IH66</accession>
<comment type="caution">
    <text evidence="2">The sequence shown here is derived from an EMBL/GenBank/DDBJ whole genome shotgun (WGS) entry which is preliminary data.</text>
</comment>
<evidence type="ECO:0000313" key="2">
    <source>
        <dbReference type="EMBL" id="KAB2634604.1"/>
    </source>
</evidence>
<protein>
    <submittedName>
        <fullName evidence="2">RNA polymerase II C-terminal domain phosphatase-like 3</fullName>
    </submittedName>
</protein>
<dbReference type="EMBL" id="SMOL01000043">
    <property type="protein sequence ID" value="KAB2634604.1"/>
    <property type="molecule type" value="Genomic_DNA"/>
</dbReference>
<keyword evidence="3" id="KW-1185">Reference proteome</keyword>
<dbReference type="AlphaFoldDB" id="A0A5N5IH66"/>
<reference evidence="2 3" key="2">
    <citation type="submission" date="2019-11" db="EMBL/GenBank/DDBJ databases">
        <title>A de novo genome assembly of a pear dwarfing rootstock.</title>
        <authorList>
            <person name="Wang F."/>
            <person name="Wang J."/>
            <person name="Li S."/>
            <person name="Zhang Y."/>
            <person name="Fang M."/>
            <person name="Ma L."/>
            <person name="Zhao Y."/>
            <person name="Jiang S."/>
        </authorList>
    </citation>
    <scope>NUCLEOTIDE SEQUENCE [LARGE SCALE GENOMIC DNA]</scope>
    <source>
        <strain evidence="2">S2</strain>
        <tissue evidence="2">Leaf</tissue>
    </source>
</reference>
<dbReference type="OrthoDB" id="1616892at2759"/>
<feature type="region of interest" description="Disordered" evidence="1">
    <location>
        <begin position="126"/>
        <end position="154"/>
    </location>
</feature>
<dbReference type="Proteomes" id="UP000327157">
    <property type="component" value="Unassembled WGS sequence"/>
</dbReference>
<name>A0A5N5IH66_9ROSA</name>
<gene>
    <name evidence="2" type="ORF">D8674_038079</name>
</gene>